<evidence type="ECO:0000313" key="6">
    <source>
        <dbReference type="Proteomes" id="UP000054988"/>
    </source>
</evidence>
<gene>
    <name evidence="5" type="ORF">WG66_14975</name>
</gene>
<evidence type="ECO:0008006" key="7">
    <source>
        <dbReference type="Google" id="ProtNLM"/>
    </source>
</evidence>
<evidence type="ECO:0000313" key="5">
    <source>
        <dbReference type="EMBL" id="KTB32449.1"/>
    </source>
</evidence>
<dbReference type="AlphaFoldDB" id="A0A0W0F860"/>
<dbReference type="PANTHER" id="PTHR43490">
    <property type="entry name" value="(+)-NEOMENTHOL DEHYDROGENASE"/>
    <property type="match status" value="1"/>
</dbReference>
<dbReference type="Proteomes" id="UP000054988">
    <property type="component" value="Unassembled WGS sequence"/>
</dbReference>
<accession>A0A0W0F860</accession>
<dbReference type="GO" id="GO:0016491">
    <property type="term" value="F:oxidoreductase activity"/>
    <property type="evidence" value="ECO:0007669"/>
    <property type="project" value="UniProtKB-KW"/>
</dbReference>
<dbReference type="Gene3D" id="3.40.50.720">
    <property type="entry name" value="NAD(P)-binding Rossmann-like Domain"/>
    <property type="match status" value="1"/>
</dbReference>
<dbReference type="PANTHER" id="PTHR43490:SF99">
    <property type="entry name" value="SHORT-CHAIN DEHYDROGENASE_REDUCTASE"/>
    <property type="match status" value="1"/>
</dbReference>
<evidence type="ECO:0000256" key="4">
    <source>
        <dbReference type="RuleBase" id="RU000363"/>
    </source>
</evidence>
<dbReference type="InterPro" id="IPR002347">
    <property type="entry name" value="SDR_fam"/>
</dbReference>
<dbReference type="Pfam" id="PF00106">
    <property type="entry name" value="adh_short"/>
    <property type="match status" value="1"/>
</dbReference>
<dbReference type="PRINTS" id="PR00081">
    <property type="entry name" value="GDHRDH"/>
</dbReference>
<keyword evidence="2" id="KW-0521">NADP</keyword>
<dbReference type="SUPFAM" id="SSF51735">
    <property type="entry name" value="NAD(P)-binding Rossmann-fold domains"/>
    <property type="match status" value="1"/>
</dbReference>
<organism evidence="5 6">
    <name type="scientific">Moniliophthora roreri</name>
    <name type="common">Frosty pod rot fungus</name>
    <name type="synonym">Monilia roreri</name>
    <dbReference type="NCBI Taxonomy" id="221103"/>
    <lineage>
        <taxon>Eukaryota</taxon>
        <taxon>Fungi</taxon>
        <taxon>Dikarya</taxon>
        <taxon>Basidiomycota</taxon>
        <taxon>Agaricomycotina</taxon>
        <taxon>Agaricomycetes</taxon>
        <taxon>Agaricomycetidae</taxon>
        <taxon>Agaricales</taxon>
        <taxon>Marasmiineae</taxon>
        <taxon>Marasmiaceae</taxon>
        <taxon>Moniliophthora</taxon>
    </lineage>
</organism>
<evidence type="ECO:0000256" key="1">
    <source>
        <dbReference type="ARBA" id="ARBA00006484"/>
    </source>
</evidence>
<evidence type="ECO:0000256" key="2">
    <source>
        <dbReference type="ARBA" id="ARBA00022857"/>
    </source>
</evidence>
<reference evidence="5 6" key="1">
    <citation type="submission" date="2015-12" db="EMBL/GenBank/DDBJ databases">
        <title>Draft genome sequence of Moniliophthora roreri, the causal agent of frosty pod rot of cacao.</title>
        <authorList>
            <person name="Aime M.C."/>
            <person name="Diaz-Valderrama J.R."/>
            <person name="Kijpornyongpan T."/>
            <person name="Phillips-Mora W."/>
        </authorList>
    </citation>
    <scope>NUCLEOTIDE SEQUENCE [LARGE SCALE GENOMIC DNA]</scope>
    <source>
        <strain evidence="5 6">MCA 2952</strain>
    </source>
</reference>
<proteinExistence type="inferred from homology"/>
<keyword evidence="3" id="KW-0560">Oxidoreductase</keyword>
<name>A0A0W0F860_MONRR</name>
<dbReference type="PRINTS" id="PR00080">
    <property type="entry name" value="SDRFAMILY"/>
</dbReference>
<dbReference type="InterPro" id="IPR036291">
    <property type="entry name" value="NAD(P)-bd_dom_sf"/>
</dbReference>
<dbReference type="EMBL" id="LATX01002226">
    <property type="protein sequence ID" value="KTB32449.1"/>
    <property type="molecule type" value="Genomic_DNA"/>
</dbReference>
<evidence type="ECO:0000256" key="3">
    <source>
        <dbReference type="ARBA" id="ARBA00023002"/>
    </source>
</evidence>
<protein>
    <recommendedName>
        <fullName evidence="7">Short-chain dehydrogenase reductase sdr</fullName>
    </recommendedName>
</protein>
<dbReference type="eggNOG" id="KOG1208">
    <property type="taxonomic scope" value="Eukaryota"/>
</dbReference>
<comment type="caution">
    <text evidence="5">The sequence shown here is derived from an EMBL/GenBank/DDBJ whole genome shotgun (WGS) entry which is preliminary data.</text>
</comment>
<comment type="similarity">
    <text evidence="1 4">Belongs to the short-chain dehydrogenases/reductases (SDR) family.</text>
</comment>
<sequence length="241" mass="25996">MMNRVILVTGSNTGIGYELVKLLAQLGHTVYLASRTEDKGIEAQAKLKEEDGLNVKYVQIDVANDESVSRARDVILKAEGRLDVLVNNAGVPSTLAKASELPISTVANIFNTNYLGTIRVTTAFYPLLLKSQSGVILNVSSELGSNTLQGNSRTKYPMPLADYGPSKAALNSYTTYLAKEAKEDGIRVNAVSPGLTKTKLTGNIGTRMPIDGAKVLLPWALLEPGDERTGMFWGPQGELPW</sequence>